<dbReference type="EMBL" id="HBUE01351512">
    <property type="protein sequence ID" value="CAG6603575.1"/>
    <property type="molecule type" value="Transcribed_RNA"/>
</dbReference>
<dbReference type="EMBL" id="HBUE01032507">
    <property type="protein sequence ID" value="CAG6457265.1"/>
    <property type="molecule type" value="Transcribed_RNA"/>
</dbReference>
<keyword evidence="1" id="KW-0812">Transmembrane</keyword>
<dbReference type="EMBL" id="HBUE01032502">
    <property type="protein sequence ID" value="CAG6457262.1"/>
    <property type="molecule type" value="Transcribed_RNA"/>
</dbReference>
<sequence length="101" mass="11155">MKMKIEQTTARAKKGAYIFVYLFISWPAAATATRPLLLKSKRKQQQKQKIGLNFTPNSHRVGNPAIKCSRTSVTPLRLTAARFTCSGDSWAGVGGALFKKI</sequence>
<proteinExistence type="predicted"/>
<name>A0A8D8AND2_CULPI</name>
<dbReference type="EMBL" id="HBUE01244408">
    <property type="protein sequence ID" value="CAG6551279.1"/>
    <property type="molecule type" value="Transcribed_RNA"/>
</dbReference>
<dbReference type="EMBL" id="HBUE01032505">
    <property type="protein sequence ID" value="CAG6457264.1"/>
    <property type="molecule type" value="Transcribed_RNA"/>
</dbReference>
<dbReference type="EMBL" id="HBUE01244410">
    <property type="protein sequence ID" value="CAG6551280.1"/>
    <property type="molecule type" value="Transcribed_RNA"/>
</dbReference>
<dbReference type="EMBL" id="HBUE01032508">
    <property type="protein sequence ID" value="CAG6457266.1"/>
    <property type="molecule type" value="Transcribed_RNA"/>
</dbReference>
<protein>
    <submittedName>
        <fullName evidence="2">(northern house mosquito) hypothetical protein</fullName>
    </submittedName>
</protein>
<feature type="transmembrane region" description="Helical" evidence="1">
    <location>
        <begin position="16"/>
        <end position="37"/>
    </location>
</feature>
<dbReference type="EMBL" id="HBUE01351508">
    <property type="protein sequence ID" value="CAG6603573.1"/>
    <property type="molecule type" value="Transcribed_RNA"/>
</dbReference>
<keyword evidence="1" id="KW-0472">Membrane</keyword>
<dbReference type="EMBL" id="HBUE01351510">
    <property type="protein sequence ID" value="CAG6603574.1"/>
    <property type="molecule type" value="Transcribed_RNA"/>
</dbReference>
<reference evidence="2" key="1">
    <citation type="submission" date="2021-05" db="EMBL/GenBank/DDBJ databases">
        <authorList>
            <person name="Alioto T."/>
            <person name="Alioto T."/>
            <person name="Gomez Garrido J."/>
        </authorList>
    </citation>
    <scope>NUCLEOTIDE SEQUENCE</scope>
</reference>
<dbReference type="AlphaFoldDB" id="A0A8D8AND2"/>
<organism evidence="2">
    <name type="scientific">Culex pipiens</name>
    <name type="common">House mosquito</name>
    <dbReference type="NCBI Taxonomy" id="7175"/>
    <lineage>
        <taxon>Eukaryota</taxon>
        <taxon>Metazoa</taxon>
        <taxon>Ecdysozoa</taxon>
        <taxon>Arthropoda</taxon>
        <taxon>Hexapoda</taxon>
        <taxon>Insecta</taxon>
        <taxon>Pterygota</taxon>
        <taxon>Neoptera</taxon>
        <taxon>Endopterygota</taxon>
        <taxon>Diptera</taxon>
        <taxon>Nematocera</taxon>
        <taxon>Culicoidea</taxon>
        <taxon>Culicidae</taxon>
        <taxon>Culicinae</taxon>
        <taxon>Culicini</taxon>
        <taxon>Culex</taxon>
        <taxon>Culex</taxon>
    </lineage>
</organism>
<keyword evidence="1" id="KW-1133">Transmembrane helix</keyword>
<accession>A0A8D8AND2</accession>
<dbReference type="EMBL" id="HBUE01244412">
    <property type="protein sequence ID" value="CAG6551281.1"/>
    <property type="molecule type" value="Transcribed_RNA"/>
</dbReference>
<dbReference type="EMBL" id="HBUE01032509">
    <property type="protein sequence ID" value="CAG6457267.1"/>
    <property type="molecule type" value="Transcribed_RNA"/>
</dbReference>
<evidence type="ECO:0000313" key="2">
    <source>
        <dbReference type="EMBL" id="CAG6457266.1"/>
    </source>
</evidence>
<dbReference type="EMBL" id="HBUE01032503">
    <property type="protein sequence ID" value="CAG6457263.1"/>
    <property type="molecule type" value="Transcribed_RNA"/>
</dbReference>
<evidence type="ECO:0000256" key="1">
    <source>
        <dbReference type="SAM" id="Phobius"/>
    </source>
</evidence>